<dbReference type="Gramene" id="Bo7g019780.1">
    <property type="protein sequence ID" value="Bo7g019780.1"/>
    <property type="gene ID" value="Bo7g019780"/>
</dbReference>
<keyword evidence="2" id="KW-1185">Reference proteome</keyword>
<evidence type="ECO:0000313" key="2">
    <source>
        <dbReference type="Proteomes" id="UP000032141"/>
    </source>
</evidence>
<evidence type="ECO:0000313" key="1">
    <source>
        <dbReference type="EnsemblPlants" id="Bo7g019780.1"/>
    </source>
</evidence>
<reference evidence="1 2" key="1">
    <citation type="journal article" date="2014" name="Genome Biol.">
        <title>Transcriptome and methylome profiling reveals relics of genome dominance in the mesopolyploid Brassica oleracea.</title>
        <authorList>
            <person name="Parkin I.A."/>
            <person name="Koh C."/>
            <person name="Tang H."/>
            <person name="Robinson S.J."/>
            <person name="Kagale S."/>
            <person name="Clarke W.E."/>
            <person name="Town C.D."/>
            <person name="Nixon J."/>
            <person name="Krishnakumar V."/>
            <person name="Bidwell S.L."/>
            <person name="Denoeud F."/>
            <person name="Belcram H."/>
            <person name="Links M.G."/>
            <person name="Just J."/>
            <person name="Clarke C."/>
            <person name="Bender T."/>
            <person name="Huebert T."/>
            <person name="Mason A.S."/>
            <person name="Pires J.C."/>
            <person name="Barker G."/>
            <person name="Moore J."/>
            <person name="Walley P.G."/>
            <person name="Manoli S."/>
            <person name="Batley J."/>
            <person name="Edwards D."/>
            <person name="Nelson M.N."/>
            <person name="Wang X."/>
            <person name="Paterson A.H."/>
            <person name="King G."/>
            <person name="Bancroft I."/>
            <person name="Chalhoub B."/>
            <person name="Sharpe A.G."/>
        </authorList>
    </citation>
    <scope>NUCLEOTIDE SEQUENCE</scope>
    <source>
        <strain evidence="1 2">cv. TO1000</strain>
    </source>
</reference>
<name>A0A0D3D3T2_BRAOL</name>
<dbReference type="HOGENOM" id="CLU_042974_0_0_1"/>
<proteinExistence type="predicted"/>
<dbReference type="AlphaFoldDB" id="A0A0D3D3T2"/>
<organism evidence="1 2">
    <name type="scientific">Brassica oleracea var. oleracea</name>
    <dbReference type="NCBI Taxonomy" id="109376"/>
    <lineage>
        <taxon>Eukaryota</taxon>
        <taxon>Viridiplantae</taxon>
        <taxon>Streptophyta</taxon>
        <taxon>Embryophyta</taxon>
        <taxon>Tracheophyta</taxon>
        <taxon>Spermatophyta</taxon>
        <taxon>Magnoliopsida</taxon>
        <taxon>eudicotyledons</taxon>
        <taxon>Gunneridae</taxon>
        <taxon>Pentapetalae</taxon>
        <taxon>rosids</taxon>
        <taxon>malvids</taxon>
        <taxon>Brassicales</taxon>
        <taxon>Brassicaceae</taxon>
        <taxon>Brassiceae</taxon>
        <taxon>Brassica</taxon>
    </lineage>
</organism>
<accession>A0A0D3D3T2</accession>
<protein>
    <submittedName>
        <fullName evidence="1">Uncharacterized protein</fullName>
    </submittedName>
</protein>
<sequence length="350" mass="40449">MKGCLRTPFDDQDKRSSIEGVNQEIELPVRVRLKRELREWDEGSVVGPTRSFDELEMLINLRPLALESLLKSIYLTKDGLNQTMGRSSSIAKHLTRLCSSAPQKILPFLTLREGYVFEKVLVRMIVWSSKKVVLSRKSLVLTLRRRNIFGLSADARSQNCYCCLDANSLIFDRGIRTEGTFRIALGALLRIFPYMPRIMDDAFRQIAEYRLAVKCWSDGFSNSLAWREGCVHSDSQGRYRSRIRPWYFCVNIKVMRSGCWRCFTSAVVNCDSAFRISRHHFDQAFCGYELDSITEEEIDLKKVLIDFGLNLMKGCLRTPFEDQAKRSSIERVNQEIELAVRVRLVIRCQS</sequence>
<dbReference type="Proteomes" id="UP000032141">
    <property type="component" value="Chromosome C7"/>
</dbReference>
<dbReference type="EnsemblPlants" id="Bo7g019780.1">
    <property type="protein sequence ID" value="Bo7g019780.1"/>
    <property type="gene ID" value="Bo7g019780"/>
</dbReference>
<reference evidence="1" key="2">
    <citation type="submission" date="2015-03" db="UniProtKB">
        <authorList>
            <consortium name="EnsemblPlants"/>
        </authorList>
    </citation>
    <scope>IDENTIFICATION</scope>
</reference>